<keyword evidence="2 7" id="KW-0812">Transmembrane</keyword>
<dbReference type="RefSeq" id="XP_045957280.1">
    <property type="nucleotide sequence ID" value="XM_046108846.1"/>
</dbReference>
<feature type="region of interest" description="Disordered" evidence="6">
    <location>
        <begin position="385"/>
        <end position="411"/>
    </location>
</feature>
<evidence type="ECO:0000256" key="5">
    <source>
        <dbReference type="ARBA" id="ARBA00023136"/>
    </source>
</evidence>
<dbReference type="EMBL" id="JAGPXC010000005">
    <property type="protein sequence ID" value="KAH6653003.1"/>
    <property type="molecule type" value="Genomic_DNA"/>
</dbReference>
<keyword evidence="5 7" id="KW-0472">Membrane</keyword>
<dbReference type="GO" id="GO:0070072">
    <property type="term" value="P:vacuolar proton-transporting V-type ATPase complex assembly"/>
    <property type="evidence" value="ECO:0007669"/>
    <property type="project" value="InterPro"/>
</dbReference>
<gene>
    <name evidence="8" type="ORF">BKA67DRAFT_678135</name>
</gene>
<evidence type="ECO:0000256" key="2">
    <source>
        <dbReference type="ARBA" id="ARBA00022692"/>
    </source>
</evidence>
<name>A0A9P8UII4_9PEZI</name>
<dbReference type="OrthoDB" id="19981at2759"/>
<keyword evidence="3" id="KW-0256">Endoplasmic reticulum</keyword>
<dbReference type="GeneID" id="70137737"/>
<evidence type="ECO:0000256" key="6">
    <source>
        <dbReference type="SAM" id="MobiDB-lite"/>
    </source>
</evidence>
<dbReference type="AlphaFoldDB" id="A0A9P8UII4"/>
<organism evidence="8 9">
    <name type="scientific">Truncatella angustata</name>
    <dbReference type="NCBI Taxonomy" id="152316"/>
    <lineage>
        <taxon>Eukaryota</taxon>
        <taxon>Fungi</taxon>
        <taxon>Dikarya</taxon>
        <taxon>Ascomycota</taxon>
        <taxon>Pezizomycotina</taxon>
        <taxon>Sordariomycetes</taxon>
        <taxon>Xylariomycetidae</taxon>
        <taxon>Amphisphaeriales</taxon>
        <taxon>Sporocadaceae</taxon>
        <taxon>Truncatella</taxon>
    </lineage>
</organism>
<proteinExistence type="predicted"/>
<evidence type="ECO:0000313" key="8">
    <source>
        <dbReference type="EMBL" id="KAH6653003.1"/>
    </source>
</evidence>
<evidence type="ECO:0000256" key="4">
    <source>
        <dbReference type="ARBA" id="ARBA00022989"/>
    </source>
</evidence>
<keyword evidence="9" id="KW-1185">Reference proteome</keyword>
<comment type="subcellular location">
    <subcellularLocation>
        <location evidence="1">Endoplasmic reticulum membrane</location>
        <topology evidence="1">Multi-pass membrane protein</topology>
    </subcellularLocation>
</comment>
<reference evidence="8" key="1">
    <citation type="journal article" date="2021" name="Nat. Commun.">
        <title>Genetic determinants of endophytism in the Arabidopsis root mycobiome.</title>
        <authorList>
            <person name="Mesny F."/>
            <person name="Miyauchi S."/>
            <person name="Thiergart T."/>
            <person name="Pickel B."/>
            <person name="Atanasova L."/>
            <person name="Karlsson M."/>
            <person name="Huettel B."/>
            <person name="Barry K.W."/>
            <person name="Haridas S."/>
            <person name="Chen C."/>
            <person name="Bauer D."/>
            <person name="Andreopoulos W."/>
            <person name="Pangilinan J."/>
            <person name="LaButti K."/>
            <person name="Riley R."/>
            <person name="Lipzen A."/>
            <person name="Clum A."/>
            <person name="Drula E."/>
            <person name="Henrissat B."/>
            <person name="Kohler A."/>
            <person name="Grigoriev I.V."/>
            <person name="Martin F.M."/>
            <person name="Hacquard S."/>
        </authorList>
    </citation>
    <scope>NUCLEOTIDE SEQUENCE</scope>
    <source>
        <strain evidence="8">MPI-SDFR-AT-0073</strain>
    </source>
</reference>
<dbReference type="PANTHER" id="PTHR31394">
    <property type="entry name" value="TRANSMEMBRANE PROTEIN 199"/>
    <property type="match status" value="1"/>
</dbReference>
<dbReference type="Proteomes" id="UP000758603">
    <property type="component" value="Unassembled WGS sequence"/>
</dbReference>
<keyword evidence="4 7" id="KW-1133">Transmembrane helix</keyword>
<evidence type="ECO:0000256" key="7">
    <source>
        <dbReference type="SAM" id="Phobius"/>
    </source>
</evidence>
<evidence type="ECO:0000256" key="1">
    <source>
        <dbReference type="ARBA" id="ARBA00004477"/>
    </source>
</evidence>
<sequence>MSPAKDPCYLWRNLGSGPKTRRSVAQHMQSLPYQHLPAKPASPAYSLDSLRARPTGCFRLVSPQEPGSSFTGDSSAIVTVAEHSSTLQGVSSRIVPYYLVLVRWLRLTRYLHGLCATTSHNTTPRQKQTGSPEIMVLLTVTTSIVKALAELEPLRIDFPGSGDENIAADAPRLTEPTVGNPITHGQIIDIWKQLKARENPKWSLEELLKGAAIYVPPPPPRAEPSDEYKALMARLRRDEEERSYERMLKAPPTRETFAQRFPQASMSMADSFAEANKPFQKSDMGEEQISHGEVQKQVTLIINFLVSIAGCAAAFWIVAQWWSTTARLFLTLFGTIVVAVCEVAVYQAYSWRMEEGDRKQRNMKEVKEVVKTWVVGQDENTKEGYEPVLIQPKDDDTGTDTGLRKRVPVQT</sequence>
<evidence type="ECO:0000256" key="3">
    <source>
        <dbReference type="ARBA" id="ARBA00022824"/>
    </source>
</evidence>
<evidence type="ECO:0000313" key="9">
    <source>
        <dbReference type="Proteomes" id="UP000758603"/>
    </source>
</evidence>
<dbReference type="GO" id="GO:0005789">
    <property type="term" value="C:endoplasmic reticulum membrane"/>
    <property type="evidence" value="ECO:0007669"/>
    <property type="project" value="UniProtKB-SubCell"/>
</dbReference>
<dbReference type="Pfam" id="PF11712">
    <property type="entry name" value="Vma12"/>
    <property type="match status" value="1"/>
</dbReference>
<accession>A0A9P8UII4</accession>
<dbReference type="PANTHER" id="PTHR31394:SF1">
    <property type="entry name" value="TRANSMEMBRANE PROTEIN 199"/>
    <property type="match status" value="1"/>
</dbReference>
<protein>
    <submittedName>
        <fullName evidence="8">Endoplasmic reticulum-based factor for assembly of V-ATPase-domain-containing protein</fullName>
    </submittedName>
</protein>
<dbReference type="InterPro" id="IPR021013">
    <property type="entry name" value="ATPase_Vma12"/>
</dbReference>
<feature type="transmembrane region" description="Helical" evidence="7">
    <location>
        <begin position="328"/>
        <end position="349"/>
    </location>
</feature>
<comment type="caution">
    <text evidence="8">The sequence shown here is derived from an EMBL/GenBank/DDBJ whole genome shotgun (WGS) entry which is preliminary data.</text>
</comment>
<feature type="transmembrane region" description="Helical" evidence="7">
    <location>
        <begin position="300"/>
        <end position="322"/>
    </location>
</feature>